<accession>A0A512AY34</accession>
<feature type="transmembrane region" description="Helical" evidence="6">
    <location>
        <begin position="56"/>
        <end position="74"/>
    </location>
</feature>
<evidence type="ECO:0000256" key="6">
    <source>
        <dbReference type="SAM" id="Phobius"/>
    </source>
</evidence>
<organism evidence="8 9">
    <name type="scientific">Adhaeribacter aerolatus</name>
    <dbReference type="NCBI Taxonomy" id="670289"/>
    <lineage>
        <taxon>Bacteria</taxon>
        <taxon>Pseudomonadati</taxon>
        <taxon>Bacteroidota</taxon>
        <taxon>Cytophagia</taxon>
        <taxon>Cytophagales</taxon>
        <taxon>Hymenobacteraceae</taxon>
        <taxon>Adhaeribacter</taxon>
    </lineage>
</organism>
<name>A0A512AY34_9BACT</name>
<dbReference type="GO" id="GO:0005886">
    <property type="term" value="C:plasma membrane"/>
    <property type="evidence" value="ECO:0007669"/>
    <property type="project" value="UniProtKB-SubCell"/>
</dbReference>
<dbReference type="InterPro" id="IPR003856">
    <property type="entry name" value="LPS_length_determ_N"/>
</dbReference>
<protein>
    <recommendedName>
        <fullName evidence="7">Polysaccharide chain length determinant N-terminal domain-containing protein</fullName>
    </recommendedName>
</protein>
<dbReference type="Proteomes" id="UP000321532">
    <property type="component" value="Unassembled WGS sequence"/>
</dbReference>
<gene>
    <name evidence="8" type="ORF">AAE02nite_22920</name>
</gene>
<evidence type="ECO:0000256" key="1">
    <source>
        <dbReference type="ARBA" id="ARBA00004651"/>
    </source>
</evidence>
<comment type="caution">
    <text evidence="8">The sequence shown here is derived from an EMBL/GenBank/DDBJ whole genome shotgun (WGS) entry which is preliminary data.</text>
</comment>
<evidence type="ECO:0000256" key="4">
    <source>
        <dbReference type="ARBA" id="ARBA00022989"/>
    </source>
</evidence>
<comment type="subcellular location">
    <subcellularLocation>
        <location evidence="1">Cell membrane</location>
        <topology evidence="1">Multi-pass membrane protein</topology>
    </subcellularLocation>
</comment>
<feature type="transmembrane region" description="Helical" evidence="6">
    <location>
        <begin position="305"/>
        <end position="325"/>
    </location>
</feature>
<dbReference type="RefSeq" id="WP_146897893.1">
    <property type="nucleotide sequence ID" value="NZ_BJYS01000016.1"/>
</dbReference>
<keyword evidence="3 6" id="KW-0812">Transmembrane</keyword>
<dbReference type="AlphaFoldDB" id="A0A512AY34"/>
<dbReference type="EMBL" id="BJYS01000016">
    <property type="protein sequence ID" value="GEO04628.1"/>
    <property type="molecule type" value="Genomic_DNA"/>
</dbReference>
<evidence type="ECO:0000256" key="5">
    <source>
        <dbReference type="ARBA" id="ARBA00023136"/>
    </source>
</evidence>
<evidence type="ECO:0000313" key="8">
    <source>
        <dbReference type="EMBL" id="GEO04628.1"/>
    </source>
</evidence>
<evidence type="ECO:0000256" key="3">
    <source>
        <dbReference type="ARBA" id="ARBA00022692"/>
    </source>
</evidence>
<feature type="domain" description="Polysaccharide chain length determinant N-terminal" evidence="7">
    <location>
        <begin position="47"/>
        <end position="118"/>
    </location>
</feature>
<keyword evidence="5 6" id="KW-0472">Membrane</keyword>
<reference evidence="8 9" key="1">
    <citation type="submission" date="2019-07" db="EMBL/GenBank/DDBJ databases">
        <title>Whole genome shotgun sequence of Adhaeribacter aerolatus NBRC 106133.</title>
        <authorList>
            <person name="Hosoyama A."/>
            <person name="Uohara A."/>
            <person name="Ohji S."/>
            <person name="Ichikawa N."/>
        </authorList>
    </citation>
    <scope>NUCLEOTIDE SEQUENCE [LARGE SCALE GENOMIC DNA]</scope>
    <source>
        <strain evidence="8 9">NBRC 106133</strain>
    </source>
</reference>
<evidence type="ECO:0000259" key="7">
    <source>
        <dbReference type="Pfam" id="PF02706"/>
    </source>
</evidence>
<keyword evidence="4 6" id="KW-1133">Transmembrane helix</keyword>
<sequence length="342" mass="38559">MNNPEINNSKRNNSSEEEIDLNKLFNSVGKGISNFFKGLFRVFFLFLDTVTANLKIIGLLIIIGGILGLAYTFIARPYYESRMTLGSVYYRGQFINNSILSLDLLCKEKNFNAIANILQIPKPKAANLKSIQIEPIVSPSTQLLIDLYKETEGNKRRLDSLILSTEDTTFQIKVQVFDTTALNGLDTSIVNYILKNKFVKKRIEIERVNLKSRKAKLIKESASLDTLKRSIALSYRMPAAGRSGTNNVILDDKGTNPIDIYREDLRFYDQIIKIDRLLYINSELEIIDPFIAYGKSVNGSKVKNTLIGLLAGLILALLLIIAKVINTGLTKMKLILKREDNL</sequence>
<evidence type="ECO:0000313" key="9">
    <source>
        <dbReference type="Proteomes" id="UP000321532"/>
    </source>
</evidence>
<proteinExistence type="predicted"/>
<dbReference type="Pfam" id="PF02706">
    <property type="entry name" value="Wzz"/>
    <property type="match status" value="1"/>
</dbReference>
<keyword evidence="9" id="KW-1185">Reference proteome</keyword>
<evidence type="ECO:0000256" key="2">
    <source>
        <dbReference type="ARBA" id="ARBA00022475"/>
    </source>
</evidence>
<dbReference type="OrthoDB" id="979029at2"/>
<keyword evidence="2" id="KW-1003">Cell membrane</keyword>